<accession>A0ABQ4K7C8</accession>
<name>A0ABQ4K7C8_9BACI</name>
<organism evidence="1 2">
    <name type="scientific">Siminovitchia fordii</name>
    <dbReference type="NCBI Taxonomy" id="254759"/>
    <lineage>
        <taxon>Bacteria</taxon>
        <taxon>Bacillati</taxon>
        <taxon>Bacillota</taxon>
        <taxon>Bacilli</taxon>
        <taxon>Bacillales</taxon>
        <taxon>Bacillaceae</taxon>
        <taxon>Siminovitchia</taxon>
    </lineage>
</organism>
<keyword evidence="2" id="KW-1185">Reference proteome</keyword>
<dbReference type="EMBL" id="BOQT01000007">
    <property type="protein sequence ID" value="GIN21048.1"/>
    <property type="molecule type" value="Genomic_DNA"/>
</dbReference>
<reference evidence="1 2" key="1">
    <citation type="submission" date="2021-03" db="EMBL/GenBank/DDBJ databases">
        <title>Antimicrobial resistance genes in bacteria isolated from Japanese honey, and their potential for conferring macrolide and lincosamide resistance in the American foulbrood pathogen Paenibacillus larvae.</title>
        <authorList>
            <person name="Okamoto M."/>
            <person name="Kumagai M."/>
            <person name="Kanamori H."/>
            <person name="Takamatsu D."/>
        </authorList>
    </citation>
    <scope>NUCLEOTIDE SEQUENCE [LARGE SCALE GENOMIC DNA]</scope>
    <source>
        <strain evidence="1 2">J1TS3</strain>
    </source>
</reference>
<protein>
    <submittedName>
        <fullName evidence="1">Uncharacterized protein</fullName>
    </submittedName>
</protein>
<dbReference type="Proteomes" id="UP000680279">
    <property type="component" value="Unassembled WGS sequence"/>
</dbReference>
<proteinExistence type="predicted"/>
<evidence type="ECO:0000313" key="1">
    <source>
        <dbReference type="EMBL" id="GIN21048.1"/>
    </source>
</evidence>
<evidence type="ECO:0000313" key="2">
    <source>
        <dbReference type="Proteomes" id="UP000680279"/>
    </source>
</evidence>
<gene>
    <name evidence="1" type="ORF">J1TS3_21820</name>
</gene>
<comment type="caution">
    <text evidence="1">The sequence shown here is derived from an EMBL/GenBank/DDBJ whole genome shotgun (WGS) entry which is preliminary data.</text>
</comment>
<sequence length="70" mass="8141">MKTMNLFIWGNSHNPSSAKYTVEEGFLLLKLYLIRTTSYKYIDFVIYGHGIMLSLELKVRRESLGKGGYF</sequence>